<name>A0A212JTC4_9DELT</name>
<evidence type="ECO:0000256" key="1">
    <source>
        <dbReference type="SAM" id="SignalP"/>
    </source>
</evidence>
<dbReference type="AlphaFoldDB" id="A0A212JTC4"/>
<proteinExistence type="predicted"/>
<dbReference type="PANTHER" id="PTHR30535:SF34">
    <property type="entry name" value="MOLYBDATE-BINDING PROTEIN MOLA"/>
    <property type="match status" value="1"/>
</dbReference>
<evidence type="ECO:0000259" key="2">
    <source>
        <dbReference type="PROSITE" id="PS50983"/>
    </source>
</evidence>
<sequence length="396" mass="43203">MFRSLFAGLLLLPLFVCATPSPVPAATRTVTDMRGKAVSVPVAPKRVVTISDGFVEAVMTHLGVVDTIVGIGSWGLKRDYKYQFATASGATYEHRGWNTMKFLHPWLDALPCVNSPQGNVLNFETLAKAEPDLVIVRVGDCTVRADAMEATEKTLATLEELGIPLVATFSPTCFGGTDMSTMKTEMQLLGEVFGQKEKAGKLADSLAAFETLIRERTADIPEDKKTRLLYFGLNPATRKEGGSGTVWGLDSPESYIVESVANAKNAYTGNGKGVPMSAEQIYALDPDVIVLPTSNGYHPPRELMEAPYYANLSELGAVKAKRVYAMPWTPMNCSRRLEYPLDMLIIAKAAYPDRFADINVHDAALRLYKELYGVDDATARGLAATQLLDWMLEGGF</sequence>
<feature type="signal peptide" evidence="1">
    <location>
        <begin position="1"/>
        <end position="25"/>
    </location>
</feature>
<dbReference type="PANTHER" id="PTHR30535">
    <property type="entry name" value="VITAMIN B12-BINDING PROTEIN"/>
    <property type="match status" value="1"/>
</dbReference>
<protein>
    <submittedName>
        <fullName evidence="3">Periplasmic binding protein</fullName>
    </submittedName>
</protein>
<dbReference type="Gene3D" id="3.40.50.1980">
    <property type="entry name" value="Nitrogenase molybdenum iron protein domain"/>
    <property type="match status" value="2"/>
</dbReference>
<dbReference type="Pfam" id="PF01497">
    <property type="entry name" value="Peripla_BP_2"/>
    <property type="match status" value="1"/>
</dbReference>
<dbReference type="PROSITE" id="PS50983">
    <property type="entry name" value="FE_B12_PBP"/>
    <property type="match status" value="1"/>
</dbReference>
<feature type="chain" id="PRO_5012148836" evidence="1">
    <location>
        <begin position="26"/>
        <end position="396"/>
    </location>
</feature>
<evidence type="ECO:0000313" key="3">
    <source>
        <dbReference type="EMBL" id="SBW02627.1"/>
    </source>
</evidence>
<dbReference type="EMBL" id="FLUQ01000002">
    <property type="protein sequence ID" value="SBW02627.1"/>
    <property type="molecule type" value="Genomic_DNA"/>
</dbReference>
<feature type="domain" description="Fe/B12 periplasmic-binding" evidence="2">
    <location>
        <begin position="46"/>
        <end position="354"/>
    </location>
</feature>
<gene>
    <name evidence="3" type="ORF">KL86DPRO_20004</name>
</gene>
<dbReference type="InterPro" id="IPR050902">
    <property type="entry name" value="ABC_Transporter_SBP"/>
</dbReference>
<keyword evidence="1" id="KW-0732">Signal</keyword>
<accession>A0A212JTC4</accession>
<reference evidence="3" key="1">
    <citation type="submission" date="2016-04" db="EMBL/GenBank/DDBJ databases">
        <authorList>
            <person name="Evans L.H."/>
            <person name="Alamgir A."/>
            <person name="Owens N."/>
            <person name="Weber N.D."/>
            <person name="Virtaneva K."/>
            <person name="Barbian K."/>
            <person name="Babar A."/>
            <person name="Rosenke K."/>
        </authorList>
    </citation>
    <scope>NUCLEOTIDE SEQUENCE</scope>
    <source>
        <strain evidence="3">86</strain>
    </source>
</reference>
<dbReference type="SUPFAM" id="SSF53807">
    <property type="entry name" value="Helical backbone' metal receptor"/>
    <property type="match status" value="1"/>
</dbReference>
<dbReference type="InterPro" id="IPR002491">
    <property type="entry name" value="ABC_transptr_periplasmic_BD"/>
</dbReference>
<organism evidence="3">
    <name type="scientific">uncultured delta proteobacterium</name>
    <dbReference type="NCBI Taxonomy" id="34034"/>
    <lineage>
        <taxon>Bacteria</taxon>
        <taxon>Deltaproteobacteria</taxon>
        <taxon>environmental samples</taxon>
    </lineage>
</organism>